<feature type="region of interest" description="Disordered" evidence="1">
    <location>
        <begin position="191"/>
        <end position="212"/>
    </location>
</feature>
<dbReference type="PROSITE" id="PS00092">
    <property type="entry name" value="N6_MTASE"/>
    <property type="match status" value="1"/>
</dbReference>
<dbReference type="AlphaFoldDB" id="L9Y0V1"/>
<dbReference type="GO" id="GO:0032259">
    <property type="term" value="P:methylation"/>
    <property type="evidence" value="ECO:0007669"/>
    <property type="project" value="InterPro"/>
</dbReference>
<proteinExistence type="predicted"/>
<dbReference type="GO" id="GO:0003676">
    <property type="term" value="F:nucleic acid binding"/>
    <property type="evidence" value="ECO:0007669"/>
    <property type="project" value="InterPro"/>
</dbReference>
<organism evidence="2 3">
    <name type="scientific">Natrinema versiforme JCM 10478</name>
    <dbReference type="NCBI Taxonomy" id="1227496"/>
    <lineage>
        <taxon>Archaea</taxon>
        <taxon>Methanobacteriati</taxon>
        <taxon>Methanobacteriota</taxon>
        <taxon>Stenosarchaea group</taxon>
        <taxon>Halobacteria</taxon>
        <taxon>Halobacteriales</taxon>
        <taxon>Natrialbaceae</taxon>
        <taxon>Natrinema</taxon>
    </lineage>
</organism>
<dbReference type="PATRIC" id="fig|1227496.3.peg.1847"/>
<dbReference type="EMBL" id="AOID01000027">
    <property type="protein sequence ID" value="ELY67719.1"/>
    <property type="molecule type" value="Genomic_DNA"/>
</dbReference>
<evidence type="ECO:0000313" key="2">
    <source>
        <dbReference type="EMBL" id="ELY67719.1"/>
    </source>
</evidence>
<dbReference type="Proteomes" id="UP000011632">
    <property type="component" value="Unassembled WGS sequence"/>
</dbReference>
<gene>
    <name evidence="2" type="ORF">C489_09171</name>
</gene>
<dbReference type="STRING" id="1227496.C489_09171"/>
<reference evidence="2 3" key="1">
    <citation type="journal article" date="2014" name="PLoS Genet.">
        <title>Phylogenetically driven sequencing of extremely halophilic archaea reveals strategies for static and dynamic osmo-response.</title>
        <authorList>
            <person name="Becker E.A."/>
            <person name="Seitzer P.M."/>
            <person name="Tritt A."/>
            <person name="Larsen D."/>
            <person name="Krusor M."/>
            <person name="Yao A.I."/>
            <person name="Wu D."/>
            <person name="Madern D."/>
            <person name="Eisen J.A."/>
            <person name="Darling A.E."/>
            <person name="Facciotti M.T."/>
        </authorList>
    </citation>
    <scope>NUCLEOTIDE SEQUENCE [LARGE SCALE GENOMIC DNA]</scope>
    <source>
        <strain evidence="2 3">JCM 10478</strain>
    </source>
</reference>
<name>L9Y0V1_9EURY</name>
<evidence type="ECO:0000313" key="3">
    <source>
        <dbReference type="Proteomes" id="UP000011632"/>
    </source>
</evidence>
<sequence>MTVERIKIGGKTKGGEPVHLSPWTFEVPQIREIVERWLHGEVLNACAGETNLDHDAPIHRNDIDRDHDADTHYDVREIDEHLDHNRFDTVVFDPPYTKEMAERHYDGNHIGRKWEPRGSIANVTAPGGHVLTFGYNSDGLDGWDGWERVATYYFRTPNWSGYDIALSVDRKGGGAPIAGDVPKLTEQTTLDLATDGGSDQQQHTDTDFGGNR</sequence>
<comment type="caution">
    <text evidence="2">The sequence shown here is derived from an EMBL/GenBank/DDBJ whole genome shotgun (WGS) entry which is preliminary data.</text>
</comment>
<dbReference type="InterPro" id="IPR002052">
    <property type="entry name" value="DNA_methylase_N6_adenine_CS"/>
</dbReference>
<dbReference type="RefSeq" id="WP_006430900.1">
    <property type="nucleotide sequence ID" value="NZ_AOID01000027.1"/>
</dbReference>
<protein>
    <submittedName>
        <fullName evidence="2">Uncharacterized protein</fullName>
    </submittedName>
</protein>
<accession>L9Y0V1</accession>
<dbReference type="GO" id="GO:0008168">
    <property type="term" value="F:methyltransferase activity"/>
    <property type="evidence" value="ECO:0007669"/>
    <property type="project" value="InterPro"/>
</dbReference>
<dbReference type="SUPFAM" id="SSF53335">
    <property type="entry name" value="S-adenosyl-L-methionine-dependent methyltransferases"/>
    <property type="match status" value="1"/>
</dbReference>
<evidence type="ECO:0000256" key="1">
    <source>
        <dbReference type="SAM" id="MobiDB-lite"/>
    </source>
</evidence>
<feature type="compositionally biased region" description="Polar residues" evidence="1">
    <location>
        <begin position="191"/>
        <end position="203"/>
    </location>
</feature>
<keyword evidence="3" id="KW-1185">Reference proteome</keyword>
<dbReference type="InterPro" id="IPR029063">
    <property type="entry name" value="SAM-dependent_MTases_sf"/>
</dbReference>
<dbReference type="OrthoDB" id="201629at2157"/>